<evidence type="ECO:0000256" key="11">
    <source>
        <dbReference type="ARBA" id="ARBA00033067"/>
    </source>
</evidence>
<evidence type="ECO:0000256" key="2">
    <source>
        <dbReference type="ARBA" id="ARBA00001911"/>
    </source>
</evidence>
<sequence length="365" mass="39628">MTWLVTGGAGYIGGRVVEHLHRAGYEVVVFDDLSTGLRERIPPGVSFAYGALTDYRAVQALFRQYPIRGVVHLAARKSVGESVLRPQWYWRENVDGLSILLNVMNQSGVRHLLFASSAAVYGDPASSPVNELMKTMPINPYGKTKLVGESLIRAAGDRHGLSWLVLRHFNVAGSVGPRFADRSRTSLLTNIFRAATGGPVLAVLGTQYPTPDGTAIRDYVHVDDVASAYAKAVDLFSKQPSRWPGGEILNVGRGTGTSVREVIAEVERVIGRVVPRREMPNRPGDPAAVVADPQNAMDRLVWKPESELAEMVESAWQAWCALSSGRPRQVSGSLRRTKIAMSSRGPSAEKPMVAARSLAATMSAE</sequence>
<dbReference type="RefSeq" id="WP_173040973.1">
    <property type="nucleotide sequence ID" value="NZ_AP022870.1"/>
</dbReference>
<evidence type="ECO:0000256" key="12">
    <source>
        <dbReference type="SAM" id="MobiDB-lite"/>
    </source>
</evidence>
<comment type="cofactor">
    <cofactor evidence="2">
        <name>NAD(+)</name>
        <dbReference type="ChEBI" id="CHEBI:57540"/>
    </cofactor>
</comment>
<dbReference type="AlphaFoldDB" id="A0A6F8Y4Q9"/>
<feature type="domain" description="NAD-dependent epimerase/dehydratase" evidence="13">
    <location>
        <begin position="3"/>
        <end position="252"/>
    </location>
</feature>
<dbReference type="GO" id="GO:0003978">
    <property type="term" value="F:UDP-glucose 4-epimerase activity"/>
    <property type="evidence" value="ECO:0007669"/>
    <property type="project" value="UniProtKB-EC"/>
</dbReference>
<keyword evidence="9" id="KW-0119">Carbohydrate metabolism</keyword>
<dbReference type="PANTHER" id="PTHR43725">
    <property type="entry name" value="UDP-GLUCOSE 4-EPIMERASE"/>
    <property type="match status" value="1"/>
</dbReference>
<proteinExistence type="inferred from homology"/>
<dbReference type="Proteomes" id="UP000502508">
    <property type="component" value="Chromosome"/>
</dbReference>
<dbReference type="PANTHER" id="PTHR43725:SF53">
    <property type="entry name" value="UDP-ARABINOSE 4-EPIMERASE 1"/>
    <property type="match status" value="1"/>
</dbReference>
<comment type="pathway">
    <text evidence="3">Carbohydrate metabolism; galactose metabolism.</text>
</comment>
<evidence type="ECO:0000256" key="8">
    <source>
        <dbReference type="ARBA" id="ARBA00023235"/>
    </source>
</evidence>
<evidence type="ECO:0000256" key="10">
    <source>
        <dbReference type="ARBA" id="ARBA00031367"/>
    </source>
</evidence>
<reference evidence="14 15" key="1">
    <citation type="submission" date="2020-03" db="EMBL/GenBank/DDBJ databases">
        <title>Whole genome shotgun sequence of Phytohabitans flavus NBRC 107702.</title>
        <authorList>
            <person name="Komaki H."/>
            <person name="Tamura T."/>
        </authorList>
    </citation>
    <scope>NUCLEOTIDE SEQUENCE [LARGE SCALE GENOMIC DNA]</scope>
    <source>
        <strain evidence="14 15">NBRC 107702</strain>
    </source>
</reference>
<dbReference type="Gene3D" id="3.40.50.720">
    <property type="entry name" value="NAD(P)-binding Rossmann-like Domain"/>
    <property type="match status" value="1"/>
</dbReference>
<evidence type="ECO:0000256" key="3">
    <source>
        <dbReference type="ARBA" id="ARBA00004947"/>
    </source>
</evidence>
<evidence type="ECO:0000256" key="5">
    <source>
        <dbReference type="ARBA" id="ARBA00013189"/>
    </source>
</evidence>
<evidence type="ECO:0000313" key="15">
    <source>
        <dbReference type="Proteomes" id="UP000502508"/>
    </source>
</evidence>
<dbReference type="EMBL" id="AP022870">
    <property type="protein sequence ID" value="BCB80968.1"/>
    <property type="molecule type" value="Genomic_DNA"/>
</dbReference>
<dbReference type="InterPro" id="IPR005886">
    <property type="entry name" value="UDP_G4E"/>
</dbReference>
<evidence type="ECO:0000313" key="14">
    <source>
        <dbReference type="EMBL" id="BCB80968.1"/>
    </source>
</evidence>
<protein>
    <recommendedName>
        <fullName evidence="6">UDP-glucose 4-epimerase</fullName>
        <ecNumber evidence="5">5.1.3.2</ecNumber>
    </recommendedName>
    <alternativeName>
        <fullName evidence="11">Galactowaldenase</fullName>
    </alternativeName>
    <alternativeName>
        <fullName evidence="10">UDP-galactose 4-epimerase</fullName>
    </alternativeName>
</protein>
<keyword evidence="7" id="KW-0520">NAD</keyword>
<evidence type="ECO:0000259" key="13">
    <source>
        <dbReference type="Pfam" id="PF01370"/>
    </source>
</evidence>
<accession>A0A6F8Y4Q9</accession>
<name>A0A6F8Y4Q9_9ACTN</name>
<evidence type="ECO:0000256" key="1">
    <source>
        <dbReference type="ARBA" id="ARBA00000083"/>
    </source>
</evidence>
<comment type="similarity">
    <text evidence="4">Belongs to the NAD(P)-dependent epimerase/dehydratase family.</text>
</comment>
<dbReference type="GO" id="GO:0033499">
    <property type="term" value="P:galactose catabolic process via UDP-galactose, Leloir pathway"/>
    <property type="evidence" value="ECO:0007669"/>
    <property type="project" value="TreeGrafter"/>
</dbReference>
<dbReference type="UniPathway" id="UPA00214"/>
<evidence type="ECO:0000256" key="6">
    <source>
        <dbReference type="ARBA" id="ARBA00018569"/>
    </source>
</evidence>
<keyword evidence="8" id="KW-0413">Isomerase</keyword>
<dbReference type="InterPro" id="IPR036291">
    <property type="entry name" value="NAD(P)-bd_dom_sf"/>
</dbReference>
<reference evidence="14 15" key="2">
    <citation type="submission" date="2020-03" db="EMBL/GenBank/DDBJ databases">
        <authorList>
            <person name="Ichikawa N."/>
            <person name="Kimura A."/>
            <person name="Kitahashi Y."/>
            <person name="Uohara A."/>
        </authorList>
    </citation>
    <scope>NUCLEOTIDE SEQUENCE [LARGE SCALE GENOMIC DNA]</scope>
    <source>
        <strain evidence="14 15">NBRC 107702</strain>
    </source>
</reference>
<dbReference type="EC" id="5.1.3.2" evidence="5"/>
<dbReference type="InterPro" id="IPR001509">
    <property type="entry name" value="Epimerase_deHydtase"/>
</dbReference>
<evidence type="ECO:0000256" key="7">
    <source>
        <dbReference type="ARBA" id="ARBA00023027"/>
    </source>
</evidence>
<gene>
    <name evidence="14" type="ORF">Pflav_073780</name>
</gene>
<dbReference type="Pfam" id="PF01370">
    <property type="entry name" value="Epimerase"/>
    <property type="match status" value="1"/>
</dbReference>
<comment type="catalytic activity">
    <reaction evidence="1">
        <text>UDP-alpha-D-glucose = UDP-alpha-D-galactose</text>
        <dbReference type="Rhea" id="RHEA:22168"/>
        <dbReference type="ChEBI" id="CHEBI:58885"/>
        <dbReference type="ChEBI" id="CHEBI:66914"/>
        <dbReference type="EC" id="5.1.3.2"/>
    </reaction>
</comment>
<evidence type="ECO:0000256" key="9">
    <source>
        <dbReference type="ARBA" id="ARBA00023277"/>
    </source>
</evidence>
<evidence type="ECO:0000256" key="4">
    <source>
        <dbReference type="ARBA" id="ARBA00007637"/>
    </source>
</evidence>
<dbReference type="SUPFAM" id="SSF51735">
    <property type="entry name" value="NAD(P)-binding Rossmann-fold domains"/>
    <property type="match status" value="1"/>
</dbReference>
<dbReference type="KEGG" id="pfla:Pflav_073780"/>
<keyword evidence="15" id="KW-1185">Reference proteome</keyword>
<dbReference type="Gene3D" id="3.90.25.10">
    <property type="entry name" value="UDP-galactose 4-epimerase, domain 1"/>
    <property type="match status" value="1"/>
</dbReference>
<dbReference type="NCBIfam" id="TIGR01179">
    <property type="entry name" value="galE"/>
    <property type="match status" value="1"/>
</dbReference>
<feature type="region of interest" description="Disordered" evidence="12">
    <location>
        <begin position="341"/>
        <end position="365"/>
    </location>
</feature>
<organism evidence="14 15">
    <name type="scientific">Phytohabitans flavus</name>
    <dbReference type="NCBI Taxonomy" id="1076124"/>
    <lineage>
        <taxon>Bacteria</taxon>
        <taxon>Bacillati</taxon>
        <taxon>Actinomycetota</taxon>
        <taxon>Actinomycetes</taxon>
        <taxon>Micromonosporales</taxon>
        <taxon>Micromonosporaceae</taxon>
    </lineage>
</organism>